<keyword evidence="4" id="KW-0411">Iron-sulfur</keyword>
<keyword evidence="2" id="KW-0479">Metal-binding</keyword>
<evidence type="ECO:0000256" key="3">
    <source>
        <dbReference type="ARBA" id="ARBA00023004"/>
    </source>
</evidence>
<dbReference type="PANTHER" id="PTHR24960">
    <property type="entry name" value="PHOTOSYSTEM I IRON-SULFUR CENTER-RELATED"/>
    <property type="match status" value="1"/>
</dbReference>
<reference evidence="6 7" key="1">
    <citation type="submission" date="2016-07" db="EMBL/GenBank/DDBJ databases">
        <title>Draft genome of Scalindua rubra, obtained from a brine-seawater interface in the Red Sea, sheds light on salt adaptation in anammox bacteria.</title>
        <authorList>
            <person name="Speth D.R."/>
            <person name="Lagkouvardos I."/>
            <person name="Wang Y."/>
            <person name="Qian P.-Y."/>
            <person name="Dutilh B.E."/>
            <person name="Jetten M.S."/>
        </authorList>
    </citation>
    <scope>NUCLEOTIDE SEQUENCE [LARGE SCALE GENOMIC DNA]</scope>
    <source>
        <strain evidence="6">BSI-1</strain>
    </source>
</reference>
<dbReference type="SUPFAM" id="SSF54862">
    <property type="entry name" value="4Fe-4S ferredoxins"/>
    <property type="match status" value="1"/>
</dbReference>
<dbReference type="Pfam" id="PF04015">
    <property type="entry name" value="DUF362"/>
    <property type="match status" value="1"/>
</dbReference>
<dbReference type="InterPro" id="IPR007160">
    <property type="entry name" value="DUF362"/>
</dbReference>
<evidence type="ECO:0000313" key="6">
    <source>
        <dbReference type="EMBL" id="ODS30360.1"/>
    </source>
</evidence>
<evidence type="ECO:0000256" key="1">
    <source>
        <dbReference type="ARBA" id="ARBA00022485"/>
    </source>
</evidence>
<dbReference type="EMBL" id="MAYW01000238">
    <property type="protein sequence ID" value="ODS30360.1"/>
    <property type="molecule type" value="Genomic_DNA"/>
</dbReference>
<dbReference type="PANTHER" id="PTHR24960:SF83">
    <property type="entry name" value="4FE-4S FERREDOXIN-TYPE DOMAIN-CONTAINING PROTEIN"/>
    <property type="match status" value="1"/>
</dbReference>
<organism evidence="6 7">
    <name type="scientific">Candidatus Scalindua rubra</name>
    <dbReference type="NCBI Taxonomy" id="1872076"/>
    <lineage>
        <taxon>Bacteria</taxon>
        <taxon>Pseudomonadati</taxon>
        <taxon>Planctomycetota</taxon>
        <taxon>Candidatus Brocadiia</taxon>
        <taxon>Candidatus Brocadiales</taxon>
        <taxon>Candidatus Scalinduaceae</taxon>
        <taxon>Candidatus Scalindua</taxon>
    </lineage>
</organism>
<proteinExistence type="predicted"/>
<evidence type="ECO:0000256" key="4">
    <source>
        <dbReference type="ARBA" id="ARBA00023014"/>
    </source>
</evidence>
<dbReference type="GO" id="GO:0046872">
    <property type="term" value="F:metal ion binding"/>
    <property type="evidence" value="ECO:0007669"/>
    <property type="project" value="UniProtKB-KW"/>
</dbReference>
<comment type="caution">
    <text evidence="6">The sequence shown here is derived from an EMBL/GenBank/DDBJ whole genome shotgun (WGS) entry which is preliminary data.</text>
</comment>
<evidence type="ECO:0000313" key="7">
    <source>
        <dbReference type="Proteomes" id="UP000094056"/>
    </source>
</evidence>
<dbReference type="InterPro" id="IPR017896">
    <property type="entry name" value="4Fe4S_Fe-S-bd"/>
</dbReference>
<dbReference type="GO" id="GO:0051539">
    <property type="term" value="F:4 iron, 4 sulfur cluster binding"/>
    <property type="evidence" value="ECO:0007669"/>
    <property type="project" value="UniProtKB-KW"/>
</dbReference>
<feature type="domain" description="4Fe-4S ferredoxin-type" evidence="5">
    <location>
        <begin position="189"/>
        <end position="217"/>
    </location>
</feature>
<accession>A0A1E3X3X8</accession>
<dbReference type="Proteomes" id="UP000094056">
    <property type="component" value="Unassembled WGS sequence"/>
</dbReference>
<keyword evidence="1" id="KW-0004">4Fe-4S</keyword>
<gene>
    <name evidence="6" type="ORF">SCARUB_04535</name>
</gene>
<sequence length="368" mass="40070">MSKKSKVFFVETRNGESLSSLAEKVKLLYDAAGLKSITKRGDMVAVKTSFGEKGNIGHLKPPLIKAAVDKVKVSGGKPFLVETNTLYVGKRSNAIDHLMLAHEHGFTIENTGAPIIIGDGLFGEHDYIVKINQKLCKNAYVAGVAKASNAIISIAHVTGHLATGMGTTFKNVGMGLSARGGKLAQHSGVIPQIIKKKCKICEVCQIWCPVGAITMGKNAAIIDPKKCIGCGECLAVCQFDAVKIAWDEDTINLQKKVAEYCLAILEEKKNKVAFFNFLTHITKHCDCMDKPFEPDISDIGIVVSKDPVAVEKATIDIINEHTGKDYFRHIWPKIDYTVQLKHAHEIGLGNLEYDLENVTADKLAHSVS</sequence>
<protein>
    <recommendedName>
        <fullName evidence="5">4Fe-4S ferredoxin-type domain-containing protein</fullName>
    </recommendedName>
</protein>
<name>A0A1E3X3X8_9BACT</name>
<keyword evidence="3" id="KW-0408">Iron</keyword>
<dbReference type="AlphaFoldDB" id="A0A1E3X3X8"/>
<evidence type="ECO:0000256" key="2">
    <source>
        <dbReference type="ARBA" id="ARBA00022723"/>
    </source>
</evidence>
<dbReference type="Pfam" id="PF12838">
    <property type="entry name" value="Fer4_7"/>
    <property type="match status" value="1"/>
</dbReference>
<feature type="domain" description="4Fe-4S ferredoxin-type" evidence="5">
    <location>
        <begin position="218"/>
        <end position="247"/>
    </location>
</feature>
<dbReference type="PROSITE" id="PS51379">
    <property type="entry name" value="4FE4S_FER_2"/>
    <property type="match status" value="2"/>
</dbReference>
<dbReference type="Gene3D" id="3.30.70.20">
    <property type="match status" value="1"/>
</dbReference>
<evidence type="ECO:0000259" key="5">
    <source>
        <dbReference type="PROSITE" id="PS51379"/>
    </source>
</evidence>
<dbReference type="InterPro" id="IPR050157">
    <property type="entry name" value="PSI_iron-sulfur_center"/>
</dbReference>